<accession>A0ABT6TG68</accession>
<dbReference type="EMBL" id="JAGRPV010000001">
    <property type="protein sequence ID" value="MDI4645749.1"/>
    <property type="molecule type" value="Genomic_DNA"/>
</dbReference>
<dbReference type="PANTHER" id="PTHR31299:SF0">
    <property type="entry name" value="ESTERASE, PUTATIVE (AFU_ORTHOLOGUE AFUA_1G05850)-RELATED"/>
    <property type="match status" value="1"/>
</dbReference>
<dbReference type="Gene3D" id="3.30.1870.10">
    <property type="entry name" value="EreA-like, domain 2"/>
    <property type="match status" value="1"/>
</dbReference>
<protein>
    <submittedName>
        <fullName evidence="1">Erythromycin esterase family protein</fullName>
    </submittedName>
</protein>
<dbReference type="SUPFAM" id="SSF159501">
    <property type="entry name" value="EreA/ChaN-like"/>
    <property type="match status" value="1"/>
</dbReference>
<dbReference type="InterPro" id="IPR052036">
    <property type="entry name" value="Hydrolase/PRTase-associated"/>
</dbReference>
<dbReference type="InterPro" id="IPR014622">
    <property type="entry name" value="UCP036794_erythomycin"/>
</dbReference>
<evidence type="ECO:0000313" key="2">
    <source>
        <dbReference type="Proteomes" id="UP001161691"/>
    </source>
</evidence>
<proteinExistence type="predicted"/>
<dbReference type="PIRSF" id="PIRSF036794">
    <property type="entry name" value="UCP_erythr_ester"/>
    <property type="match status" value="1"/>
</dbReference>
<dbReference type="Gene3D" id="3.40.1660.10">
    <property type="entry name" value="EreA-like (biosynthetic domain)"/>
    <property type="match status" value="1"/>
</dbReference>
<gene>
    <name evidence="1" type="ORF">KB449_12280</name>
</gene>
<name>A0ABT6TG68_9BACL</name>
<dbReference type="Pfam" id="PF05139">
    <property type="entry name" value="Erythro_esteras"/>
    <property type="match status" value="1"/>
</dbReference>
<dbReference type="CDD" id="cd14728">
    <property type="entry name" value="Ere-like"/>
    <property type="match status" value="1"/>
</dbReference>
<keyword evidence="2" id="KW-1185">Reference proteome</keyword>
<comment type="caution">
    <text evidence="1">The sequence shown here is derived from an EMBL/GenBank/DDBJ whole genome shotgun (WGS) entry which is preliminary data.</text>
</comment>
<evidence type="ECO:0000313" key="1">
    <source>
        <dbReference type="EMBL" id="MDI4645749.1"/>
    </source>
</evidence>
<dbReference type="InterPro" id="IPR007815">
    <property type="entry name" value="Emycin_Estase"/>
</dbReference>
<dbReference type="Proteomes" id="UP001161691">
    <property type="component" value="Unassembled WGS sequence"/>
</dbReference>
<reference evidence="1" key="1">
    <citation type="submission" date="2023-04" db="EMBL/GenBank/DDBJ databases">
        <title>Comparative genomic analysis of Cohnella hashimotonis sp. nov., isolated from the International Space Station.</title>
        <authorList>
            <person name="Venkateswaran K."/>
            <person name="Simpson A."/>
        </authorList>
    </citation>
    <scope>NUCLEOTIDE SEQUENCE</scope>
    <source>
        <strain evidence="1">F6_2S_P_1</strain>
    </source>
</reference>
<dbReference type="PANTHER" id="PTHR31299">
    <property type="entry name" value="ESTERASE, PUTATIVE (AFU_ORTHOLOGUE AFUA_1G05850)-RELATED"/>
    <property type="match status" value="1"/>
</dbReference>
<dbReference type="RefSeq" id="WP_282908651.1">
    <property type="nucleotide sequence ID" value="NZ_JAGRPV010000001.1"/>
</dbReference>
<sequence>MRKNEFEALQALERHATPFLGAAYAEALVELAGEAKFALIGEASHGTSEFYVERAELSKRLIVEKGFKFIAVEGDWPSCYVLNRYVKGDDAAGTIAAEALRDFARWPTWMWANREIAAFADWLRVYNDGKAEEDKVGFYGIDLYSLWESMDEILKYLAQKDGTDLEAAKRAFECFEPHGREEQQYGIAANFYGEGCETEVVALLRKLQDKWQSARSGDREDALAAELNALAVKGAEDYYRTMIRHDAESWNVRDRHMVEALERLMAYHGPMAKAVVWAHNTHIGDARATDMADEGMVNVGQLLRETHDGDVYSIGFGTYEGTVIAGRGWGRPFEEMKVPPAQSGSLEELLHRFEPADKLLLLDDAEQVLRESKLGHRAIGVVYHPEYERGNYVPTTLAERYDAFIFLDRTSALAPLAVEAAFS</sequence>
<organism evidence="1 2">
    <name type="scientific">Cohnella hashimotonis</name>
    <dbReference type="NCBI Taxonomy" id="2826895"/>
    <lineage>
        <taxon>Bacteria</taxon>
        <taxon>Bacillati</taxon>
        <taxon>Bacillota</taxon>
        <taxon>Bacilli</taxon>
        <taxon>Bacillales</taxon>
        <taxon>Paenibacillaceae</taxon>
        <taxon>Cohnella</taxon>
    </lineage>
</organism>